<proteinExistence type="predicted"/>
<sequence length="108" mass="12246">MNWWVFILLTVIIFGGAAFLMGQAIAETWRPAWQNIAYGFPLAAANRFLDGALFGGDWLDIWQYVLDAAVIIAIALFAHRITLARKMVTQYPWLYEPAGILSWRDRAG</sequence>
<protein>
    <recommendedName>
        <fullName evidence="2">DUF6867 domain-containing protein</fullName>
    </recommendedName>
</protein>
<evidence type="ECO:0000313" key="3">
    <source>
        <dbReference type="EMBL" id="TDQ80957.1"/>
    </source>
</evidence>
<comment type="caution">
    <text evidence="3">The sequence shown here is derived from an EMBL/GenBank/DDBJ whole genome shotgun (WGS) entry which is preliminary data.</text>
</comment>
<keyword evidence="1" id="KW-0812">Transmembrane</keyword>
<dbReference type="OrthoDB" id="9806174at2"/>
<feature type="domain" description="DUF6867" evidence="2">
    <location>
        <begin position="3"/>
        <end position="106"/>
    </location>
</feature>
<accession>A0A4R6WKK9</accession>
<evidence type="ECO:0000313" key="4">
    <source>
        <dbReference type="Proteomes" id="UP000295783"/>
    </source>
</evidence>
<keyword evidence="1" id="KW-1133">Transmembrane helix</keyword>
<dbReference type="EMBL" id="SNYW01000010">
    <property type="protein sequence ID" value="TDQ80957.1"/>
    <property type="molecule type" value="Genomic_DNA"/>
</dbReference>
<keyword evidence="1" id="KW-0472">Membrane</keyword>
<reference evidence="3 4" key="1">
    <citation type="submission" date="2019-03" db="EMBL/GenBank/DDBJ databases">
        <title>Genomic Encyclopedia of Type Strains, Phase III (KMG-III): the genomes of soil and plant-associated and newly described type strains.</title>
        <authorList>
            <person name="Whitman W."/>
        </authorList>
    </citation>
    <scope>NUCLEOTIDE SEQUENCE [LARGE SCALE GENOMIC DNA]</scope>
    <source>
        <strain evidence="3 4">CGMCC 1.7660</strain>
    </source>
</reference>
<organism evidence="3 4">
    <name type="scientific">Dongia mobilis</name>
    <dbReference type="NCBI Taxonomy" id="578943"/>
    <lineage>
        <taxon>Bacteria</taxon>
        <taxon>Pseudomonadati</taxon>
        <taxon>Pseudomonadota</taxon>
        <taxon>Alphaproteobacteria</taxon>
        <taxon>Rhodospirillales</taxon>
        <taxon>Dongiaceae</taxon>
        <taxon>Dongia</taxon>
    </lineage>
</organism>
<evidence type="ECO:0000259" key="2">
    <source>
        <dbReference type="Pfam" id="PF21741"/>
    </source>
</evidence>
<feature type="transmembrane region" description="Helical" evidence="1">
    <location>
        <begin position="61"/>
        <end position="78"/>
    </location>
</feature>
<evidence type="ECO:0000256" key="1">
    <source>
        <dbReference type="SAM" id="Phobius"/>
    </source>
</evidence>
<dbReference type="Proteomes" id="UP000295783">
    <property type="component" value="Unassembled WGS sequence"/>
</dbReference>
<dbReference type="AlphaFoldDB" id="A0A4R6WKK9"/>
<name>A0A4R6WKK9_9PROT</name>
<gene>
    <name evidence="3" type="ORF">A8950_2827</name>
</gene>
<keyword evidence="4" id="KW-1185">Reference proteome</keyword>
<dbReference type="RefSeq" id="WP_133614291.1">
    <property type="nucleotide sequence ID" value="NZ_SNYW01000010.1"/>
</dbReference>
<dbReference type="Pfam" id="PF21741">
    <property type="entry name" value="DUF6867"/>
    <property type="match status" value="1"/>
</dbReference>
<dbReference type="InterPro" id="IPR049201">
    <property type="entry name" value="DUF6867"/>
</dbReference>